<dbReference type="InterPro" id="IPR010845">
    <property type="entry name" value="FlaF"/>
</dbReference>
<dbReference type="Pfam" id="PF07309">
    <property type="entry name" value="FlaF"/>
    <property type="match status" value="1"/>
</dbReference>
<evidence type="ECO:0000313" key="2">
    <source>
        <dbReference type="Proteomes" id="UP000444174"/>
    </source>
</evidence>
<dbReference type="EMBL" id="WIBF01000004">
    <property type="protein sequence ID" value="MQQ08478.1"/>
    <property type="molecule type" value="Genomic_DNA"/>
</dbReference>
<dbReference type="NCBIfam" id="NF009435">
    <property type="entry name" value="PRK12794.1"/>
    <property type="match status" value="1"/>
</dbReference>
<keyword evidence="2" id="KW-1185">Reference proteome</keyword>
<dbReference type="RefSeq" id="WP_343032519.1">
    <property type="nucleotide sequence ID" value="NZ_WIBF01000004.1"/>
</dbReference>
<keyword evidence="1" id="KW-0282">Flagellum</keyword>
<protein>
    <submittedName>
        <fullName evidence="1">Flagellar biosynthesis regulator FlaF</fullName>
    </submittedName>
</protein>
<dbReference type="GO" id="GO:0044781">
    <property type="term" value="P:bacterial-type flagellum organization"/>
    <property type="evidence" value="ECO:0007669"/>
    <property type="project" value="InterPro"/>
</dbReference>
<accession>A0A843YF57</accession>
<sequence>MNAQLKAKNAYAAATKSASTPKSYEYKVIARVTRELLDAARKGKKGFPALASALETNRKLWRILENDLLSSGNQLPDDAKENLVYLAAFTRQHTPKVLRREAGVQPLLEINTAVLRGLRGGAT</sequence>
<proteinExistence type="predicted"/>
<comment type="caution">
    <text evidence="1">The sequence shown here is derived from an EMBL/GenBank/DDBJ whole genome shotgun (WGS) entry which is preliminary data.</text>
</comment>
<gene>
    <name evidence="1" type="primary">flaF</name>
    <name evidence="1" type="ORF">GFB49_08455</name>
</gene>
<keyword evidence="1" id="KW-0966">Cell projection</keyword>
<dbReference type="AlphaFoldDB" id="A0A843YF57"/>
<reference evidence="1 2" key="1">
    <citation type="submission" date="2019-10" db="EMBL/GenBank/DDBJ databases">
        <title>Epibacterium sp. nov., isolated from seawater.</title>
        <authorList>
            <person name="Zhang X."/>
            <person name="Li N."/>
        </authorList>
    </citation>
    <scope>NUCLEOTIDE SEQUENCE [LARGE SCALE GENOMIC DNA]</scope>
    <source>
        <strain evidence="1 2">SM1979</strain>
    </source>
</reference>
<name>A0A843YF57_9RHOB</name>
<keyword evidence="1" id="KW-0969">Cilium</keyword>
<organism evidence="1 2">
    <name type="scientific">Tritonibacter litoralis</name>
    <dbReference type="NCBI Taxonomy" id="2662264"/>
    <lineage>
        <taxon>Bacteria</taxon>
        <taxon>Pseudomonadati</taxon>
        <taxon>Pseudomonadota</taxon>
        <taxon>Alphaproteobacteria</taxon>
        <taxon>Rhodobacterales</taxon>
        <taxon>Paracoccaceae</taxon>
        <taxon>Tritonibacter</taxon>
    </lineage>
</organism>
<dbReference type="Proteomes" id="UP000444174">
    <property type="component" value="Unassembled WGS sequence"/>
</dbReference>
<evidence type="ECO:0000313" key="1">
    <source>
        <dbReference type="EMBL" id="MQQ08478.1"/>
    </source>
</evidence>